<evidence type="ECO:0000313" key="2">
    <source>
        <dbReference type="Proteomes" id="UP000265692"/>
    </source>
</evidence>
<keyword evidence="2" id="KW-1185">Reference proteome</keyword>
<dbReference type="InterPro" id="IPR006485">
    <property type="entry name" value="Phage-like_holin"/>
</dbReference>
<dbReference type="EMBL" id="QWEI01000002">
    <property type="protein sequence ID" value="RHW38440.1"/>
    <property type="molecule type" value="Genomic_DNA"/>
</dbReference>
<sequence>MHINWKVRLKHRQFWIALISALMLLSNHVAALFNIDITVISAKIQQTLESILLILALFGIIIDPTTEGFKDSAQAMNYSEPKQTCEQRKEEQKEK</sequence>
<dbReference type="NCBIfam" id="TIGR01598">
    <property type="entry name" value="holin_phiLC3"/>
    <property type="match status" value="1"/>
</dbReference>
<name>A0A396SBN5_9BACL</name>
<proteinExistence type="predicted"/>
<organism evidence="1 2">
    <name type="scientific">Ureibacillus yapensis</name>
    <dbReference type="NCBI Taxonomy" id="2304605"/>
    <lineage>
        <taxon>Bacteria</taxon>
        <taxon>Bacillati</taxon>
        <taxon>Bacillota</taxon>
        <taxon>Bacilli</taxon>
        <taxon>Bacillales</taxon>
        <taxon>Caryophanaceae</taxon>
        <taxon>Ureibacillus</taxon>
    </lineage>
</organism>
<dbReference type="OrthoDB" id="3176072at2"/>
<dbReference type="Pfam" id="PF04531">
    <property type="entry name" value="Phage_holin_1"/>
    <property type="match status" value="1"/>
</dbReference>
<protein>
    <submittedName>
        <fullName evidence="1">Phage holin</fullName>
    </submittedName>
</protein>
<evidence type="ECO:0000313" key="1">
    <source>
        <dbReference type="EMBL" id="RHW38440.1"/>
    </source>
</evidence>
<gene>
    <name evidence="1" type="ORF">D1B33_06040</name>
</gene>
<comment type="caution">
    <text evidence="1">The sequence shown here is derived from an EMBL/GenBank/DDBJ whole genome shotgun (WGS) entry which is preliminary data.</text>
</comment>
<reference evidence="1 2" key="1">
    <citation type="submission" date="2018-08" db="EMBL/GenBank/DDBJ databases">
        <title>Lysinibacillus sp. YLB-03 draft genome sequence.</title>
        <authorList>
            <person name="Yu L."/>
        </authorList>
    </citation>
    <scope>NUCLEOTIDE SEQUENCE [LARGE SCALE GENOMIC DNA]</scope>
    <source>
        <strain evidence="1 2">YLB-03</strain>
    </source>
</reference>
<accession>A0A396SBN5</accession>
<dbReference type="Proteomes" id="UP000265692">
    <property type="component" value="Unassembled WGS sequence"/>
</dbReference>
<dbReference type="AlphaFoldDB" id="A0A396SBN5"/>